<evidence type="ECO:0000256" key="2">
    <source>
        <dbReference type="ARBA" id="ARBA00022448"/>
    </source>
</evidence>
<dbReference type="Gene3D" id="1.20.1280.170">
    <property type="entry name" value="Exocyst complex component Exo70"/>
    <property type="match status" value="1"/>
</dbReference>
<dbReference type="GO" id="GO:0005546">
    <property type="term" value="F:phosphatidylinositol-4,5-bisphosphate binding"/>
    <property type="evidence" value="ECO:0007669"/>
    <property type="project" value="InterPro"/>
</dbReference>
<evidence type="ECO:0000259" key="5">
    <source>
        <dbReference type="Pfam" id="PF03081"/>
    </source>
</evidence>
<dbReference type="Pfam" id="PF20669">
    <property type="entry name" value="Exo70_N"/>
    <property type="match status" value="1"/>
</dbReference>
<gene>
    <name evidence="6" type="ORF">F511_11463</name>
</gene>
<evidence type="ECO:0000256" key="1">
    <source>
        <dbReference type="ARBA" id="ARBA00006756"/>
    </source>
</evidence>
<keyword evidence="3" id="KW-0653">Protein transport</keyword>
<feature type="compositionally biased region" description="Low complexity" evidence="4">
    <location>
        <begin position="136"/>
        <end position="151"/>
    </location>
</feature>
<feature type="region of interest" description="Disordered" evidence="4">
    <location>
        <begin position="1"/>
        <end position="29"/>
    </location>
</feature>
<comment type="similarity">
    <text evidence="1 3">Belongs to the EXO70 family.</text>
</comment>
<evidence type="ECO:0000256" key="3">
    <source>
        <dbReference type="RuleBase" id="RU365026"/>
    </source>
</evidence>
<feature type="domain" description="Exocyst complex subunit Exo70 C-terminal" evidence="5">
    <location>
        <begin position="241"/>
        <end position="603"/>
    </location>
</feature>
<dbReference type="InterPro" id="IPR004140">
    <property type="entry name" value="Exo70"/>
</dbReference>
<dbReference type="InterPro" id="IPR016159">
    <property type="entry name" value="Cullin_repeat-like_dom_sf"/>
</dbReference>
<evidence type="ECO:0000256" key="4">
    <source>
        <dbReference type="SAM" id="MobiDB-lite"/>
    </source>
</evidence>
<keyword evidence="7" id="KW-1185">Reference proteome</keyword>
<organism evidence="6 7">
    <name type="scientific">Dorcoceras hygrometricum</name>
    <dbReference type="NCBI Taxonomy" id="472368"/>
    <lineage>
        <taxon>Eukaryota</taxon>
        <taxon>Viridiplantae</taxon>
        <taxon>Streptophyta</taxon>
        <taxon>Embryophyta</taxon>
        <taxon>Tracheophyta</taxon>
        <taxon>Spermatophyta</taxon>
        <taxon>Magnoliopsida</taxon>
        <taxon>eudicotyledons</taxon>
        <taxon>Gunneridae</taxon>
        <taxon>Pentapetalae</taxon>
        <taxon>asterids</taxon>
        <taxon>lamiids</taxon>
        <taxon>Lamiales</taxon>
        <taxon>Gesneriaceae</taxon>
        <taxon>Didymocarpoideae</taxon>
        <taxon>Trichosporeae</taxon>
        <taxon>Loxocarpinae</taxon>
        <taxon>Dorcoceras</taxon>
    </lineage>
</organism>
<dbReference type="EMBL" id="KQ991570">
    <property type="protein sequence ID" value="KZV51775.1"/>
    <property type="molecule type" value="Genomic_DNA"/>
</dbReference>
<dbReference type="InterPro" id="IPR046364">
    <property type="entry name" value="Exo70_C"/>
</dbReference>
<keyword evidence="3" id="KW-0268">Exocytosis</keyword>
<dbReference type="GO" id="GO:0000145">
    <property type="term" value="C:exocyst"/>
    <property type="evidence" value="ECO:0007669"/>
    <property type="project" value="InterPro"/>
</dbReference>
<dbReference type="OrthoDB" id="1922221at2759"/>
<dbReference type="AlphaFoldDB" id="A0A2Z7CZR9"/>
<evidence type="ECO:0000313" key="6">
    <source>
        <dbReference type="EMBL" id="KZV51775.1"/>
    </source>
</evidence>
<reference evidence="6 7" key="1">
    <citation type="journal article" date="2015" name="Proc. Natl. Acad. Sci. U.S.A.">
        <title>The resurrection genome of Boea hygrometrica: A blueprint for survival of dehydration.</title>
        <authorList>
            <person name="Xiao L."/>
            <person name="Yang G."/>
            <person name="Zhang L."/>
            <person name="Yang X."/>
            <person name="Zhao S."/>
            <person name="Ji Z."/>
            <person name="Zhou Q."/>
            <person name="Hu M."/>
            <person name="Wang Y."/>
            <person name="Chen M."/>
            <person name="Xu Y."/>
            <person name="Jin H."/>
            <person name="Xiao X."/>
            <person name="Hu G."/>
            <person name="Bao F."/>
            <person name="Hu Y."/>
            <person name="Wan P."/>
            <person name="Li L."/>
            <person name="Deng X."/>
            <person name="Kuang T."/>
            <person name="Xiang C."/>
            <person name="Zhu J.K."/>
            <person name="Oliver M.J."/>
            <person name="He Y."/>
        </authorList>
    </citation>
    <scope>NUCLEOTIDE SEQUENCE [LARGE SCALE GENOMIC DNA]</scope>
    <source>
        <strain evidence="7">cv. XS01</strain>
    </source>
</reference>
<feature type="compositionally biased region" description="Low complexity" evidence="4">
    <location>
        <begin position="1"/>
        <end position="24"/>
    </location>
</feature>
<name>A0A2Z7CZR9_9LAMI</name>
<keyword evidence="2 3" id="KW-0813">Transport</keyword>
<dbReference type="PANTHER" id="PTHR12542:SF38">
    <property type="entry name" value="EXOCYST SUBUNIT EXO70 FAMILY PROTEIN"/>
    <property type="match status" value="1"/>
</dbReference>
<sequence>MRKLFFSPENSPSSSSISQFPTFSRQAGSSPSRLTYADSVMNRTLRMAEPIIMKWNPETTTVAAVTSLFYENHREAKELIQWVNNLQKAMGLVVMENTNQEKLVRAQNLMQIAMKRLQKEFYQILSMNRAHLDPESVSNLSSRASTRSSTSGYEDDGDDDIRAANQLIFSEVEGASRAAMADLKLIAECMISSGYGKDCVNVYKIIRKSIVDEGIYRLGVEKLNPSHIHKMQWEVLDVRIKSWLNALETAVRTLFDGERMLCDHVFARSDSIRESCFTEITRSGAMTLFGFPENVVKNSKKLPEKVFGALDMYTAISNHLPEIKSIFSFDSTTNIKTKAETSLITLSEYVKSALNDFELAILKDSSKTPAPGAGIHDITIDAMNYLSQLADHRSILTEIFPESPPPEHNLLPETYMGLTNPDDPPPSPISVKIAWLILSILCKLDTKSKLFKDASLSYLFLANNFQYVVVKVRHSNLRHMLGDKWLLLHEYKVKQFASSYERLGWGLVIESLPSDPSSLTSRDQVKETFRKFNRTFDEVCMKQSLYVITDSSLRDEIKKSLARKIFCSYRELYDTHGRTMGGDRNTAVLVRFTPDDVGHRLSELFSDRVEPGTTLPFASSSVGFGSPCSFERW</sequence>
<dbReference type="Proteomes" id="UP000250235">
    <property type="component" value="Unassembled WGS sequence"/>
</dbReference>
<protein>
    <recommendedName>
        <fullName evidence="3">Exocyst subunit Exo70 family protein</fullName>
    </recommendedName>
</protein>
<dbReference type="GO" id="GO:0015031">
    <property type="term" value="P:protein transport"/>
    <property type="evidence" value="ECO:0007669"/>
    <property type="project" value="UniProtKB-KW"/>
</dbReference>
<dbReference type="PANTHER" id="PTHR12542">
    <property type="entry name" value="EXOCYST COMPLEX PROTEIN EXO70"/>
    <property type="match status" value="1"/>
</dbReference>
<accession>A0A2Z7CZR9</accession>
<dbReference type="SUPFAM" id="SSF74788">
    <property type="entry name" value="Cullin repeat-like"/>
    <property type="match status" value="1"/>
</dbReference>
<evidence type="ECO:0000313" key="7">
    <source>
        <dbReference type="Proteomes" id="UP000250235"/>
    </source>
</evidence>
<feature type="region of interest" description="Disordered" evidence="4">
    <location>
        <begin position="136"/>
        <end position="158"/>
    </location>
</feature>
<dbReference type="GO" id="GO:0006887">
    <property type="term" value="P:exocytosis"/>
    <property type="evidence" value="ECO:0007669"/>
    <property type="project" value="UniProtKB-KW"/>
</dbReference>
<proteinExistence type="inferred from homology"/>
<comment type="function">
    <text evidence="3">Component of the exocyst complex.</text>
</comment>
<dbReference type="Pfam" id="PF03081">
    <property type="entry name" value="Exo70_C"/>
    <property type="match status" value="1"/>
</dbReference>